<evidence type="ECO:0000256" key="6">
    <source>
        <dbReference type="ARBA" id="ARBA00022679"/>
    </source>
</evidence>
<evidence type="ECO:0000313" key="22">
    <source>
        <dbReference type="EMBL" id="OGN04961.1"/>
    </source>
</evidence>
<dbReference type="GO" id="GO:0008955">
    <property type="term" value="F:peptidoglycan glycosyltransferase activity"/>
    <property type="evidence" value="ECO:0007669"/>
    <property type="project" value="UniProtKB-EC"/>
</dbReference>
<evidence type="ECO:0000256" key="15">
    <source>
        <dbReference type="ARBA" id="ARBA00033270"/>
    </source>
</evidence>
<feature type="transmembrane region" description="Helical" evidence="21">
    <location>
        <begin position="133"/>
        <end position="152"/>
    </location>
</feature>
<evidence type="ECO:0000256" key="16">
    <source>
        <dbReference type="ARBA" id="ARBA00038053"/>
    </source>
</evidence>
<evidence type="ECO:0000256" key="1">
    <source>
        <dbReference type="ARBA" id="ARBA00004651"/>
    </source>
</evidence>
<evidence type="ECO:0000256" key="18">
    <source>
        <dbReference type="ARBA" id="ARBA00041418"/>
    </source>
</evidence>
<evidence type="ECO:0000256" key="3">
    <source>
        <dbReference type="ARBA" id="ARBA00022475"/>
    </source>
</evidence>
<dbReference type="GO" id="GO:0005886">
    <property type="term" value="C:plasma membrane"/>
    <property type="evidence" value="ECO:0007669"/>
    <property type="project" value="UniProtKB-SubCell"/>
</dbReference>
<protein>
    <recommendedName>
        <fullName evidence="17">Probable peptidoglycan glycosyltransferase FtsW</fullName>
        <ecNumber evidence="19">2.4.99.28</ecNumber>
    </recommendedName>
    <alternativeName>
        <fullName evidence="18">Cell division protein FtsW</fullName>
    </alternativeName>
    <alternativeName>
        <fullName evidence="15">Cell wall polymerase</fullName>
    </alternativeName>
    <alternativeName>
        <fullName evidence="14">Peptidoglycan polymerase</fullName>
    </alternativeName>
</protein>
<dbReference type="InterPro" id="IPR013437">
    <property type="entry name" value="FtsW"/>
</dbReference>
<reference evidence="22 23" key="1">
    <citation type="journal article" date="2016" name="Nat. Commun.">
        <title>Thousands of microbial genomes shed light on interconnected biogeochemical processes in an aquifer system.</title>
        <authorList>
            <person name="Anantharaman K."/>
            <person name="Brown C.T."/>
            <person name="Hug L.A."/>
            <person name="Sharon I."/>
            <person name="Castelle C.J."/>
            <person name="Probst A.J."/>
            <person name="Thomas B.C."/>
            <person name="Singh A."/>
            <person name="Wilkins M.J."/>
            <person name="Karaoz U."/>
            <person name="Brodie E.L."/>
            <person name="Williams K.H."/>
            <person name="Hubbard S.S."/>
            <person name="Banfield J.F."/>
        </authorList>
    </citation>
    <scope>NUCLEOTIDE SEQUENCE [LARGE SCALE GENOMIC DNA]</scope>
</reference>
<feature type="transmembrane region" description="Helical" evidence="21">
    <location>
        <begin position="333"/>
        <end position="355"/>
    </location>
</feature>
<evidence type="ECO:0000256" key="4">
    <source>
        <dbReference type="ARBA" id="ARBA00022618"/>
    </source>
</evidence>
<organism evidence="22 23">
    <name type="scientific">Candidatus Yanofskybacteria bacterium RIFCSPHIGHO2_01_FULL_44_22</name>
    <dbReference type="NCBI Taxonomy" id="1802669"/>
    <lineage>
        <taxon>Bacteria</taxon>
        <taxon>Candidatus Yanofskyibacteriota</taxon>
    </lineage>
</organism>
<evidence type="ECO:0000256" key="7">
    <source>
        <dbReference type="ARBA" id="ARBA00022692"/>
    </source>
</evidence>
<evidence type="ECO:0000256" key="8">
    <source>
        <dbReference type="ARBA" id="ARBA00022960"/>
    </source>
</evidence>
<feature type="transmembrane region" description="Helical" evidence="21">
    <location>
        <begin position="38"/>
        <end position="58"/>
    </location>
</feature>
<evidence type="ECO:0000256" key="2">
    <source>
        <dbReference type="ARBA" id="ARBA00004752"/>
    </source>
</evidence>
<feature type="transmembrane region" description="Helical" evidence="21">
    <location>
        <begin position="299"/>
        <end position="321"/>
    </location>
</feature>
<keyword evidence="7 21" id="KW-0812">Transmembrane</keyword>
<evidence type="ECO:0000256" key="20">
    <source>
        <dbReference type="ARBA" id="ARBA00049902"/>
    </source>
</evidence>
<dbReference type="Pfam" id="PF01098">
    <property type="entry name" value="FTSW_RODA_SPOVE"/>
    <property type="match status" value="1"/>
</dbReference>
<dbReference type="GO" id="GO:0015648">
    <property type="term" value="F:lipid-linked peptidoglycan transporter activity"/>
    <property type="evidence" value="ECO:0007669"/>
    <property type="project" value="TreeGrafter"/>
</dbReference>
<evidence type="ECO:0000256" key="9">
    <source>
        <dbReference type="ARBA" id="ARBA00022984"/>
    </source>
</evidence>
<keyword evidence="13" id="KW-0961">Cell wall biogenesis/degradation</keyword>
<evidence type="ECO:0000256" key="10">
    <source>
        <dbReference type="ARBA" id="ARBA00022989"/>
    </source>
</evidence>
<evidence type="ECO:0000256" key="21">
    <source>
        <dbReference type="SAM" id="Phobius"/>
    </source>
</evidence>
<comment type="catalytic activity">
    <reaction evidence="20">
        <text>[GlcNAc-(1-&gt;4)-Mur2Ac(oyl-L-Ala-gamma-D-Glu-L-Lys-D-Ala-D-Ala)](n)-di-trans,octa-cis-undecaprenyl diphosphate + beta-D-GlcNAc-(1-&gt;4)-Mur2Ac(oyl-L-Ala-gamma-D-Glu-L-Lys-D-Ala-D-Ala)-di-trans,octa-cis-undecaprenyl diphosphate = [GlcNAc-(1-&gt;4)-Mur2Ac(oyl-L-Ala-gamma-D-Glu-L-Lys-D-Ala-D-Ala)](n+1)-di-trans,octa-cis-undecaprenyl diphosphate + di-trans,octa-cis-undecaprenyl diphosphate + H(+)</text>
        <dbReference type="Rhea" id="RHEA:23708"/>
        <dbReference type="Rhea" id="RHEA-COMP:9602"/>
        <dbReference type="Rhea" id="RHEA-COMP:9603"/>
        <dbReference type="ChEBI" id="CHEBI:15378"/>
        <dbReference type="ChEBI" id="CHEBI:58405"/>
        <dbReference type="ChEBI" id="CHEBI:60033"/>
        <dbReference type="ChEBI" id="CHEBI:78435"/>
        <dbReference type="EC" id="2.4.99.28"/>
    </reaction>
</comment>
<dbReference type="GO" id="GO:0008360">
    <property type="term" value="P:regulation of cell shape"/>
    <property type="evidence" value="ECO:0007669"/>
    <property type="project" value="UniProtKB-KW"/>
</dbReference>
<dbReference type="Proteomes" id="UP000177419">
    <property type="component" value="Unassembled WGS sequence"/>
</dbReference>
<evidence type="ECO:0000256" key="17">
    <source>
        <dbReference type="ARBA" id="ARBA00041185"/>
    </source>
</evidence>
<dbReference type="GO" id="GO:0032153">
    <property type="term" value="C:cell division site"/>
    <property type="evidence" value="ECO:0007669"/>
    <property type="project" value="TreeGrafter"/>
</dbReference>
<feature type="transmembrane region" description="Helical" evidence="21">
    <location>
        <begin position="158"/>
        <end position="175"/>
    </location>
</feature>
<feature type="transmembrane region" description="Helical" evidence="21">
    <location>
        <begin position="267"/>
        <end position="287"/>
    </location>
</feature>
<accession>A0A1F8EVT5</accession>
<sequence>MHKKLLWLIFILLAFGLIILSSAGLIDGQKKFNSSYYYLFHQLEFGVLPGLVFMFALSRLNYKHFRKISLLLLFLALFLMILVFVPSLGQGLKGATRWLNMGGITFQPSEFLKLAMVIYLAAWFGGRDERIKNWVYGMAPFFIIMAFVTLLLVLQPDIGTLIVVMLIAGGVYFFAGIKFKQFLIIMLAVSAILTALVVLEPYRFNRIKAFINPSVDPRGISYQINQSFISIGSGGVFGLGFGNSRQKFGFLPEVAGDSIFAVIAEELGFIGSAFTIGLFVILCLILIKIAKNAPDKFSSLLVMGINMWIMSQAFVNIAAISGLAPLTGIPLPFVSYGGTAIISLLGGLGIVLSVAKRS</sequence>
<keyword evidence="3" id="KW-1003">Cell membrane</keyword>
<comment type="subcellular location">
    <subcellularLocation>
        <location evidence="1">Cell membrane</location>
        <topology evidence="1">Multi-pass membrane protein</topology>
    </subcellularLocation>
</comment>
<keyword evidence="6" id="KW-0808">Transferase</keyword>
<feature type="transmembrane region" description="Helical" evidence="21">
    <location>
        <begin position="70"/>
        <end position="89"/>
    </location>
</feature>
<dbReference type="GO" id="GO:0009252">
    <property type="term" value="P:peptidoglycan biosynthetic process"/>
    <property type="evidence" value="ECO:0007669"/>
    <property type="project" value="UniProtKB-KW"/>
</dbReference>
<gene>
    <name evidence="22" type="ORF">A2746_01240</name>
</gene>
<evidence type="ECO:0000256" key="13">
    <source>
        <dbReference type="ARBA" id="ARBA00023316"/>
    </source>
</evidence>
<dbReference type="PANTHER" id="PTHR30474">
    <property type="entry name" value="CELL CYCLE PROTEIN"/>
    <property type="match status" value="1"/>
</dbReference>
<dbReference type="InterPro" id="IPR001182">
    <property type="entry name" value="FtsW/RodA"/>
</dbReference>
<dbReference type="EMBL" id="MGJJ01000019">
    <property type="protein sequence ID" value="OGN04961.1"/>
    <property type="molecule type" value="Genomic_DNA"/>
</dbReference>
<evidence type="ECO:0000256" key="12">
    <source>
        <dbReference type="ARBA" id="ARBA00023306"/>
    </source>
</evidence>
<evidence type="ECO:0000256" key="19">
    <source>
        <dbReference type="ARBA" id="ARBA00044770"/>
    </source>
</evidence>
<keyword evidence="4 22" id="KW-0132">Cell division</keyword>
<dbReference type="GO" id="GO:0051301">
    <property type="term" value="P:cell division"/>
    <property type="evidence" value="ECO:0007669"/>
    <property type="project" value="UniProtKB-KW"/>
</dbReference>
<keyword evidence="11 21" id="KW-0472">Membrane</keyword>
<dbReference type="PROSITE" id="PS00428">
    <property type="entry name" value="FTSW_RODA_SPOVE"/>
    <property type="match status" value="1"/>
</dbReference>
<comment type="similarity">
    <text evidence="16">Belongs to the SEDS family. FtsW subfamily.</text>
</comment>
<proteinExistence type="inferred from homology"/>
<keyword evidence="9" id="KW-0573">Peptidoglycan synthesis</keyword>
<dbReference type="GO" id="GO:0071555">
    <property type="term" value="P:cell wall organization"/>
    <property type="evidence" value="ECO:0007669"/>
    <property type="project" value="UniProtKB-KW"/>
</dbReference>
<comment type="caution">
    <text evidence="22">The sequence shown here is derived from an EMBL/GenBank/DDBJ whole genome shotgun (WGS) entry which is preliminary data.</text>
</comment>
<dbReference type="NCBIfam" id="TIGR02614">
    <property type="entry name" value="ftsW"/>
    <property type="match status" value="1"/>
</dbReference>
<dbReference type="STRING" id="1802669.A2746_01240"/>
<evidence type="ECO:0000256" key="5">
    <source>
        <dbReference type="ARBA" id="ARBA00022676"/>
    </source>
</evidence>
<feature type="transmembrane region" description="Helical" evidence="21">
    <location>
        <begin position="109"/>
        <end position="126"/>
    </location>
</feature>
<evidence type="ECO:0000256" key="14">
    <source>
        <dbReference type="ARBA" id="ARBA00032370"/>
    </source>
</evidence>
<dbReference type="AlphaFoldDB" id="A0A1F8EVT5"/>
<comment type="pathway">
    <text evidence="2">Cell wall biogenesis; peptidoglycan biosynthesis.</text>
</comment>
<keyword evidence="8" id="KW-0133">Cell shape</keyword>
<keyword evidence="12" id="KW-0131">Cell cycle</keyword>
<dbReference type="InterPro" id="IPR018365">
    <property type="entry name" value="Cell_cycle_FtsW-rel_CS"/>
</dbReference>
<dbReference type="EC" id="2.4.99.28" evidence="19"/>
<keyword evidence="10 21" id="KW-1133">Transmembrane helix</keyword>
<dbReference type="PANTHER" id="PTHR30474:SF2">
    <property type="entry name" value="PEPTIDOGLYCAN GLYCOSYLTRANSFERASE FTSW-RELATED"/>
    <property type="match status" value="1"/>
</dbReference>
<feature type="transmembrane region" description="Helical" evidence="21">
    <location>
        <begin position="182"/>
        <end position="199"/>
    </location>
</feature>
<keyword evidence="5" id="KW-0328">Glycosyltransferase</keyword>
<evidence type="ECO:0000313" key="23">
    <source>
        <dbReference type="Proteomes" id="UP000177419"/>
    </source>
</evidence>
<evidence type="ECO:0000256" key="11">
    <source>
        <dbReference type="ARBA" id="ARBA00023136"/>
    </source>
</evidence>
<name>A0A1F8EVT5_9BACT</name>